<keyword evidence="1" id="KW-0732">Signal</keyword>
<protein>
    <recommendedName>
        <fullName evidence="2">Apple domain-containing protein</fullName>
    </recommendedName>
</protein>
<reference evidence="3" key="1">
    <citation type="submission" date="2020-11" db="EMBL/GenBank/DDBJ databases">
        <authorList>
            <person name="Tran Van P."/>
        </authorList>
    </citation>
    <scope>NUCLEOTIDE SEQUENCE</scope>
</reference>
<feature type="domain" description="Apple" evidence="2">
    <location>
        <begin position="240"/>
        <end position="323"/>
    </location>
</feature>
<evidence type="ECO:0000259" key="2">
    <source>
        <dbReference type="PROSITE" id="PS50948"/>
    </source>
</evidence>
<dbReference type="EMBL" id="CAJPIZ010008213">
    <property type="protein sequence ID" value="CAG2110953.1"/>
    <property type="molecule type" value="Genomic_DNA"/>
</dbReference>
<feature type="chain" id="PRO_5036211752" description="Apple domain-containing protein" evidence="1">
    <location>
        <begin position="24"/>
        <end position="420"/>
    </location>
</feature>
<dbReference type="AlphaFoldDB" id="A0A7R9Q404"/>
<proteinExistence type="predicted"/>
<dbReference type="PANTHER" id="PTHR47327:SF9">
    <property type="entry name" value="NO MECHANORECEPTOR POTENTIAL A, ISOFORM A"/>
    <property type="match status" value="1"/>
</dbReference>
<dbReference type="EMBL" id="OC862788">
    <property type="protein sequence ID" value="CAD7630523.1"/>
    <property type="molecule type" value="Genomic_DNA"/>
</dbReference>
<feature type="signal peptide" evidence="1">
    <location>
        <begin position="1"/>
        <end position="23"/>
    </location>
</feature>
<dbReference type="Gene3D" id="3.50.4.10">
    <property type="entry name" value="Hepatocyte Growth Factor"/>
    <property type="match status" value="2"/>
</dbReference>
<accession>A0A7R9Q404</accession>
<name>A0A7R9Q404_9ACAR</name>
<evidence type="ECO:0000313" key="4">
    <source>
        <dbReference type="Proteomes" id="UP000759131"/>
    </source>
</evidence>
<dbReference type="OrthoDB" id="6423981at2759"/>
<sequence>MFNCIAMVPLVSFLAALRILTEAQSCNNGIGKLVYEKVVDYKLNGISRFGNKNGGQPKEVITRNDLPIKVLEECIRRCQEDRLTSIQHCLSFDYSPGRRSSSPFKSPQTFCHQKKVFPILALNMRSLFALYITIEEILMETTLWLGKRMPGIIMKSVSHRIPGYKFDGNEDKEIQTKNRTECEDKCLNEHTFVCRAVTFNRKTSQCKLSKETRYTNPKAFKVDPNSDYMENICLPRNEMCSWNAFILETSKQLDAIYERVLITANEFQECSNSCLESLDKHGFLCRSFMFDESGQTCILYDEDPLSYEEIAQTDSSQTIQQFKSRPLKPSPGNLYRVLCVSDEKDDSVRNATVECYRSKRLNGRHQVEIGVYSFFDCLQEYRSGNGVYPHSYASHIYEQRAGFHSGAPGMSPGMAPGMAP</sequence>
<dbReference type="PANTHER" id="PTHR47327">
    <property type="entry name" value="FI18240P1-RELATED"/>
    <property type="match status" value="1"/>
</dbReference>
<dbReference type="PROSITE" id="PS50948">
    <property type="entry name" value="PAN"/>
    <property type="match status" value="2"/>
</dbReference>
<dbReference type="InterPro" id="IPR052774">
    <property type="entry name" value="Celegans_DevNeuronal_Protein"/>
</dbReference>
<evidence type="ECO:0000313" key="3">
    <source>
        <dbReference type="EMBL" id="CAD7630523.1"/>
    </source>
</evidence>
<dbReference type="SMART" id="SM00473">
    <property type="entry name" value="PAN_AP"/>
    <property type="match status" value="2"/>
</dbReference>
<dbReference type="GO" id="GO:0009653">
    <property type="term" value="P:anatomical structure morphogenesis"/>
    <property type="evidence" value="ECO:0007669"/>
    <property type="project" value="TreeGrafter"/>
</dbReference>
<dbReference type="Pfam" id="PF00024">
    <property type="entry name" value="PAN_1"/>
    <property type="match status" value="2"/>
</dbReference>
<keyword evidence="4" id="KW-1185">Reference proteome</keyword>
<feature type="non-terminal residue" evidence="3">
    <location>
        <position position="420"/>
    </location>
</feature>
<evidence type="ECO:0000256" key="1">
    <source>
        <dbReference type="SAM" id="SignalP"/>
    </source>
</evidence>
<dbReference type="SUPFAM" id="SSF57414">
    <property type="entry name" value="Hairpin loop containing domain-like"/>
    <property type="match status" value="2"/>
</dbReference>
<dbReference type="CDD" id="cd01099">
    <property type="entry name" value="PAN_AP_HGF"/>
    <property type="match status" value="1"/>
</dbReference>
<feature type="domain" description="Apple" evidence="2">
    <location>
        <begin position="157"/>
        <end position="233"/>
    </location>
</feature>
<dbReference type="InterPro" id="IPR003609">
    <property type="entry name" value="Pan_app"/>
</dbReference>
<organism evidence="3">
    <name type="scientific">Medioppia subpectinata</name>
    <dbReference type="NCBI Taxonomy" id="1979941"/>
    <lineage>
        <taxon>Eukaryota</taxon>
        <taxon>Metazoa</taxon>
        <taxon>Ecdysozoa</taxon>
        <taxon>Arthropoda</taxon>
        <taxon>Chelicerata</taxon>
        <taxon>Arachnida</taxon>
        <taxon>Acari</taxon>
        <taxon>Acariformes</taxon>
        <taxon>Sarcoptiformes</taxon>
        <taxon>Oribatida</taxon>
        <taxon>Brachypylina</taxon>
        <taxon>Oppioidea</taxon>
        <taxon>Oppiidae</taxon>
        <taxon>Medioppia</taxon>
    </lineage>
</organism>
<dbReference type="Proteomes" id="UP000759131">
    <property type="component" value="Unassembled WGS sequence"/>
</dbReference>
<gene>
    <name evidence="3" type="ORF">OSB1V03_LOCUS10935</name>
</gene>